<dbReference type="EMBL" id="JBHSFP010000013">
    <property type="protein sequence ID" value="MFC4533133.1"/>
    <property type="molecule type" value="Genomic_DNA"/>
</dbReference>
<evidence type="ECO:0000259" key="1">
    <source>
        <dbReference type="Pfam" id="PF13577"/>
    </source>
</evidence>
<dbReference type="RefSeq" id="WP_380842232.1">
    <property type="nucleotide sequence ID" value="NZ_JBHSFP010000013.1"/>
</dbReference>
<dbReference type="CDD" id="cd00531">
    <property type="entry name" value="NTF2_like"/>
    <property type="match status" value="1"/>
</dbReference>
<feature type="domain" description="SnoaL-like" evidence="1">
    <location>
        <begin position="7"/>
        <end position="122"/>
    </location>
</feature>
<comment type="caution">
    <text evidence="2">The sequence shown here is derived from an EMBL/GenBank/DDBJ whole genome shotgun (WGS) entry which is preliminary data.</text>
</comment>
<organism evidence="2 3">
    <name type="scientific">Sphaerisporangium dianthi</name>
    <dbReference type="NCBI Taxonomy" id="1436120"/>
    <lineage>
        <taxon>Bacteria</taxon>
        <taxon>Bacillati</taxon>
        <taxon>Actinomycetota</taxon>
        <taxon>Actinomycetes</taxon>
        <taxon>Streptosporangiales</taxon>
        <taxon>Streptosporangiaceae</taxon>
        <taxon>Sphaerisporangium</taxon>
    </lineage>
</organism>
<sequence>MDKLSFEDISDIRGVLALFSHVFDNREVGDLHRVFTEDAVIEMTRGAGRVVDGLPAIAEFSLALGPDGPDHQTLDSHVFVDDAGAVRARSRYLAILQDGSVHNGDYLDVLERTTEGWRISRRVSIPRYPKE</sequence>
<dbReference type="InterPro" id="IPR037401">
    <property type="entry name" value="SnoaL-like"/>
</dbReference>
<dbReference type="Pfam" id="PF13577">
    <property type="entry name" value="SnoaL_4"/>
    <property type="match status" value="1"/>
</dbReference>
<dbReference type="Proteomes" id="UP001596004">
    <property type="component" value="Unassembled WGS sequence"/>
</dbReference>
<protein>
    <submittedName>
        <fullName evidence="2">Nuclear transport factor 2 family protein</fullName>
    </submittedName>
</protein>
<proteinExistence type="predicted"/>
<reference evidence="3" key="1">
    <citation type="journal article" date="2019" name="Int. J. Syst. Evol. Microbiol.">
        <title>The Global Catalogue of Microorganisms (GCM) 10K type strain sequencing project: providing services to taxonomists for standard genome sequencing and annotation.</title>
        <authorList>
            <consortium name="The Broad Institute Genomics Platform"/>
            <consortium name="The Broad Institute Genome Sequencing Center for Infectious Disease"/>
            <person name="Wu L."/>
            <person name="Ma J."/>
        </authorList>
    </citation>
    <scope>NUCLEOTIDE SEQUENCE [LARGE SCALE GENOMIC DNA]</scope>
    <source>
        <strain evidence="3">CGMCC 4.7132</strain>
    </source>
</reference>
<accession>A0ABV9CJE9</accession>
<dbReference type="SUPFAM" id="SSF54427">
    <property type="entry name" value="NTF2-like"/>
    <property type="match status" value="1"/>
</dbReference>
<keyword evidence="3" id="KW-1185">Reference proteome</keyword>
<dbReference type="Gene3D" id="3.10.450.50">
    <property type="match status" value="1"/>
</dbReference>
<name>A0ABV9CJE9_9ACTN</name>
<gene>
    <name evidence="2" type="ORF">ACFO60_20365</name>
</gene>
<evidence type="ECO:0000313" key="2">
    <source>
        <dbReference type="EMBL" id="MFC4533133.1"/>
    </source>
</evidence>
<evidence type="ECO:0000313" key="3">
    <source>
        <dbReference type="Proteomes" id="UP001596004"/>
    </source>
</evidence>
<dbReference type="InterPro" id="IPR032710">
    <property type="entry name" value="NTF2-like_dom_sf"/>
</dbReference>